<evidence type="ECO:0000313" key="2">
    <source>
        <dbReference type="EMBL" id="AUX45936.1"/>
    </source>
</evidence>
<evidence type="ECO:0000256" key="1">
    <source>
        <dbReference type="SAM" id="Coils"/>
    </source>
</evidence>
<gene>
    <name evidence="2" type="ORF">SOCE26_074380</name>
</gene>
<dbReference type="OrthoDB" id="257464at2"/>
<protein>
    <submittedName>
        <fullName evidence="2">Uncharacterized protein</fullName>
    </submittedName>
</protein>
<feature type="coiled-coil region" evidence="1">
    <location>
        <begin position="250"/>
        <end position="281"/>
    </location>
</feature>
<evidence type="ECO:0000313" key="3">
    <source>
        <dbReference type="Proteomes" id="UP000238348"/>
    </source>
</evidence>
<keyword evidence="1" id="KW-0175">Coiled coil</keyword>
<dbReference type="AlphaFoldDB" id="A0A2L0F319"/>
<sequence length="403" mass="45009">MTTNDNATLRHIPTSPEMEAIAAIKDPALRNLQITLAYHDITLAMADMLGKKDLTWCAFGAWASKTAGIFIRNEEAPAFVRTFLEDTRRVLSDSHLLAPLRAAFGSDVSLEPLLTVVARRALDSVAAEIGQGNLMVFQEIGIWFARMIETFHGDTAPDPAKLSRFLSQFKPGPVRQGGQDLLIKAFTNYYAAMFEQDPKKKSELIFLANAQTGYQEQTRVDPRVKGGLEAPVAVMLFEALPVSFMEEDPIAELKEKLEALKQQVIEMKEQVEENLSMLMARVARSVQDTWRKLTTRWLMRLNLPEGALDMGRDIPALSSGKMFPAEIETIDNIELRALLYELDRSPNTLVGSAASDWADLGERMHYIVDLFRSRQQASDMLKAPFTPAQIEVIRRGGLPQGSL</sequence>
<accession>A0A2L0F319</accession>
<dbReference type="EMBL" id="CP012673">
    <property type="protein sequence ID" value="AUX45936.1"/>
    <property type="molecule type" value="Genomic_DNA"/>
</dbReference>
<proteinExistence type="predicted"/>
<dbReference type="Proteomes" id="UP000238348">
    <property type="component" value="Chromosome"/>
</dbReference>
<name>A0A2L0F319_SORCE</name>
<reference evidence="2 3" key="1">
    <citation type="submission" date="2015-09" db="EMBL/GenBank/DDBJ databases">
        <title>Sorangium comparison.</title>
        <authorList>
            <person name="Zaburannyi N."/>
            <person name="Bunk B."/>
            <person name="Overmann J."/>
            <person name="Mueller R."/>
        </authorList>
    </citation>
    <scope>NUCLEOTIDE SEQUENCE [LARGE SCALE GENOMIC DNA]</scope>
    <source>
        <strain evidence="2 3">So ce26</strain>
    </source>
</reference>
<organism evidence="2 3">
    <name type="scientific">Sorangium cellulosum</name>
    <name type="common">Polyangium cellulosum</name>
    <dbReference type="NCBI Taxonomy" id="56"/>
    <lineage>
        <taxon>Bacteria</taxon>
        <taxon>Pseudomonadati</taxon>
        <taxon>Myxococcota</taxon>
        <taxon>Polyangia</taxon>
        <taxon>Polyangiales</taxon>
        <taxon>Polyangiaceae</taxon>
        <taxon>Sorangium</taxon>
    </lineage>
</organism>
<dbReference type="RefSeq" id="WP_159397666.1">
    <property type="nucleotide sequence ID" value="NZ_CP012673.1"/>
</dbReference>